<evidence type="ECO:0000313" key="1">
    <source>
        <dbReference type="EMBL" id="SNR78065.1"/>
    </source>
</evidence>
<accession>A0A238Z3M6</accession>
<keyword evidence="2" id="KW-1185">Reference proteome</keyword>
<organism evidence="1 2">
    <name type="scientific">Actinoplanes regularis</name>
    <dbReference type="NCBI Taxonomy" id="52697"/>
    <lineage>
        <taxon>Bacteria</taxon>
        <taxon>Bacillati</taxon>
        <taxon>Actinomycetota</taxon>
        <taxon>Actinomycetes</taxon>
        <taxon>Micromonosporales</taxon>
        <taxon>Micromonosporaceae</taxon>
        <taxon>Actinoplanes</taxon>
    </lineage>
</organism>
<name>A0A238Z3M6_9ACTN</name>
<dbReference type="Proteomes" id="UP000198415">
    <property type="component" value="Unassembled WGS sequence"/>
</dbReference>
<evidence type="ECO:0000313" key="2">
    <source>
        <dbReference type="Proteomes" id="UP000198415"/>
    </source>
</evidence>
<reference evidence="1 2" key="1">
    <citation type="submission" date="2017-06" db="EMBL/GenBank/DDBJ databases">
        <authorList>
            <person name="Kim H.J."/>
            <person name="Triplett B.A."/>
        </authorList>
    </citation>
    <scope>NUCLEOTIDE SEQUENCE [LARGE SCALE GENOMIC DNA]</scope>
    <source>
        <strain evidence="1 2">DSM 43151</strain>
    </source>
</reference>
<gene>
    <name evidence="1" type="ORF">SAMN06264365_105419</name>
</gene>
<sequence length="80" mass="8879">MERAFLTGTGPEYDVVTLLRIDTDGVRRMGGQCSIVLPDGMEAQHLRYACRGGDRHTFIRGRWLRTSMDALSTVAGHIDA</sequence>
<dbReference type="AlphaFoldDB" id="A0A238Z3M6"/>
<proteinExistence type="predicted"/>
<dbReference type="EMBL" id="FZNR01000005">
    <property type="protein sequence ID" value="SNR78065.1"/>
    <property type="molecule type" value="Genomic_DNA"/>
</dbReference>
<protein>
    <submittedName>
        <fullName evidence="1">Uncharacterized protein</fullName>
    </submittedName>
</protein>